<dbReference type="SUPFAM" id="SSF53850">
    <property type="entry name" value="Periplasmic binding protein-like II"/>
    <property type="match status" value="1"/>
</dbReference>
<name>A0A6J6I8C0_9ZZZZ</name>
<organism evidence="3">
    <name type="scientific">freshwater metagenome</name>
    <dbReference type="NCBI Taxonomy" id="449393"/>
    <lineage>
        <taxon>unclassified sequences</taxon>
        <taxon>metagenomes</taxon>
        <taxon>ecological metagenomes</taxon>
    </lineage>
</organism>
<dbReference type="EMBL" id="CAEZVD010000044">
    <property type="protein sequence ID" value="CAB4620793.1"/>
    <property type="molecule type" value="Genomic_DNA"/>
</dbReference>
<protein>
    <submittedName>
        <fullName evidence="3">Unannotated protein</fullName>
    </submittedName>
</protein>
<dbReference type="PANTHER" id="PTHR43649">
    <property type="entry name" value="ARABINOSE-BINDING PROTEIN-RELATED"/>
    <property type="match status" value="1"/>
</dbReference>
<dbReference type="Pfam" id="PF01547">
    <property type="entry name" value="SBP_bac_1"/>
    <property type="match status" value="1"/>
</dbReference>
<sequence length="430" mass="44745">MKLGTRFLAVAAVSALAAVSLTGCAASAPEGDGKVSIFGGYGEADAKAFQASLTEFGDANGIEITFTSLAAFDKDIKVKIEAGQEPDIALWPQPGGLKDLADSLIPLKDVVDLEAIQASLVPGWDTLAVVDGEIYGLPVSANVKSMVFYNPSQFEKYGYAIPTTAAELEALETKIKADGSGYPWCAGIESGGATGWAFTDWMEQYVLDVLGGEKYAQWVSGELDFASPEITSAADVVAKRLLADGQVNGGGASMALDGFGNTAPLFETGGKAKGQCFMLRQGSFITGFFPENIQAELKAENYTNADAFPLPAPDGGTAAILGGGDLAAVFAGHNDADVQKVANFILSADAAKYLVGNGTISPHKGFDQALYPSQLTKKIGEAMAAAPLFGFDGSDQMPSEVNAEFWAAGTDFVAGKATWAEAAARIDSKY</sequence>
<comment type="similarity">
    <text evidence="1">Belongs to the bacterial solute-binding protein 1 family.</text>
</comment>
<accession>A0A6J6I8C0</accession>
<dbReference type="InterPro" id="IPR006059">
    <property type="entry name" value="SBP"/>
</dbReference>
<reference evidence="3" key="1">
    <citation type="submission" date="2020-05" db="EMBL/GenBank/DDBJ databases">
        <authorList>
            <person name="Chiriac C."/>
            <person name="Salcher M."/>
            <person name="Ghai R."/>
            <person name="Kavagutti S V."/>
        </authorList>
    </citation>
    <scope>NUCLEOTIDE SEQUENCE</scope>
</reference>
<dbReference type="InterPro" id="IPR050490">
    <property type="entry name" value="Bact_solute-bd_prot1"/>
</dbReference>
<evidence type="ECO:0000313" key="3">
    <source>
        <dbReference type="EMBL" id="CAB4620793.1"/>
    </source>
</evidence>
<evidence type="ECO:0000256" key="1">
    <source>
        <dbReference type="ARBA" id="ARBA00008520"/>
    </source>
</evidence>
<dbReference type="PROSITE" id="PS51257">
    <property type="entry name" value="PROKAR_LIPOPROTEIN"/>
    <property type="match status" value="1"/>
</dbReference>
<keyword evidence="2" id="KW-0813">Transport</keyword>
<evidence type="ECO:0000256" key="2">
    <source>
        <dbReference type="ARBA" id="ARBA00022448"/>
    </source>
</evidence>
<gene>
    <name evidence="3" type="ORF">UFOPK1909_00557</name>
</gene>
<proteinExistence type="inferred from homology"/>
<dbReference type="Gene3D" id="3.40.190.10">
    <property type="entry name" value="Periplasmic binding protein-like II"/>
    <property type="match status" value="2"/>
</dbReference>
<dbReference type="PANTHER" id="PTHR43649:SF29">
    <property type="entry name" value="OSMOPROTECTIVE COMPOUNDS-BINDING PROTEIN GGTB"/>
    <property type="match status" value="1"/>
</dbReference>
<dbReference type="AlphaFoldDB" id="A0A6J6I8C0"/>